<evidence type="ECO:0000313" key="2">
    <source>
        <dbReference type="Proteomes" id="UP001497623"/>
    </source>
</evidence>
<dbReference type="EMBL" id="CAXKWB010212254">
    <property type="protein sequence ID" value="CAL4260487.1"/>
    <property type="molecule type" value="Genomic_DNA"/>
</dbReference>
<keyword evidence="2" id="KW-1185">Reference proteome</keyword>
<dbReference type="Proteomes" id="UP001497623">
    <property type="component" value="Unassembled WGS sequence"/>
</dbReference>
<accession>A0AAV2T159</accession>
<organism evidence="1 2">
    <name type="scientific">Meganyctiphanes norvegica</name>
    <name type="common">Northern krill</name>
    <name type="synonym">Thysanopoda norvegica</name>
    <dbReference type="NCBI Taxonomy" id="48144"/>
    <lineage>
        <taxon>Eukaryota</taxon>
        <taxon>Metazoa</taxon>
        <taxon>Ecdysozoa</taxon>
        <taxon>Arthropoda</taxon>
        <taxon>Crustacea</taxon>
        <taxon>Multicrustacea</taxon>
        <taxon>Malacostraca</taxon>
        <taxon>Eumalacostraca</taxon>
        <taxon>Eucarida</taxon>
        <taxon>Euphausiacea</taxon>
        <taxon>Euphausiidae</taxon>
        <taxon>Meganyctiphanes</taxon>
    </lineage>
</organism>
<name>A0AAV2T159_MEGNR</name>
<sequence length="152" mass="16258">GRQCRYIGHDTITFGKCSNVPILSYDNVGQQNCGDSCDCYIQQSCKPKGSVCTGPGDYCVGKHAGSCDRGFAKVFDSCFQSSFGISLECDCCKNLACEPIVDQCSGEGQYCIAREGFCATGDTESLECTKPLVENGEVVGSQYCKCCKPPSN</sequence>
<dbReference type="AlphaFoldDB" id="A0AAV2T159"/>
<proteinExistence type="predicted"/>
<gene>
    <name evidence="1" type="ORF">MNOR_LOCUS42175</name>
</gene>
<feature type="non-terminal residue" evidence="1">
    <location>
        <position position="152"/>
    </location>
</feature>
<comment type="caution">
    <text evidence="1">The sequence shown here is derived from an EMBL/GenBank/DDBJ whole genome shotgun (WGS) entry which is preliminary data.</text>
</comment>
<reference evidence="1 2" key="1">
    <citation type="submission" date="2024-05" db="EMBL/GenBank/DDBJ databases">
        <authorList>
            <person name="Wallberg A."/>
        </authorList>
    </citation>
    <scope>NUCLEOTIDE SEQUENCE [LARGE SCALE GENOMIC DNA]</scope>
</reference>
<feature type="non-terminal residue" evidence="1">
    <location>
        <position position="1"/>
    </location>
</feature>
<evidence type="ECO:0000313" key="1">
    <source>
        <dbReference type="EMBL" id="CAL4260487.1"/>
    </source>
</evidence>
<protein>
    <submittedName>
        <fullName evidence="1">Uncharacterized protein</fullName>
    </submittedName>
</protein>